<evidence type="ECO:0000313" key="1">
    <source>
        <dbReference type="EMBL" id="VBB42574.1"/>
    </source>
</evidence>
<dbReference type="EMBL" id="UPXX01000013">
    <property type="protein sequence ID" value="VBB42574.1"/>
    <property type="molecule type" value="Genomic_DNA"/>
</dbReference>
<organism evidence="1">
    <name type="scientific">Uncultured Desulfatiglans sp</name>
    <dbReference type="NCBI Taxonomy" id="1748965"/>
    <lineage>
        <taxon>Bacteria</taxon>
        <taxon>Pseudomonadati</taxon>
        <taxon>Thermodesulfobacteriota</taxon>
        <taxon>Desulfobacteria</taxon>
        <taxon>Desulfatiglandales</taxon>
        <taxon>Desulfatiglandaceae</taxon>
        <taxon>Desulfatiglans</taxon>
        <taxon>environmental samples</taxon>
    </lineage>
</organism>
<dbReference type="PANTHER" id="PTHR36454:SF1">
    <property type="entry name" value="DUF1015 DOMAIN-CONTAINING PROTEIN"/>
    <property type="match status" value="1"/>
</dbReference>
<proteinExistence type="predicted"/>
<dbReference type="InterPro" id="IPR008323">
    <property type="entry name" value="UCP033563"/>
</dbReference>
<dbReference type="PIRSF" id="PIRSF033563">
    <property type="entry name" value="UCP033563"/>
    <property type="match status" value="1"/>
</dbReference>
<dbReference type="AlphaFoldDB" id="A0A653A3I2"/>
<reference evidence="1" key="1">
    <citation type="submission" date="2018-07" db="EMBL/GenBank/DDBJ databases">
        <authorList>
            <consortium name="Genoscope - CEA"/>
            <person name="William W."/>
        </authorList>
    </citation>
    <scope>NUCLEOTIDE SEQUENCE</scope>
    <source>
        <strain evidence="1">IK1</strain>
    </source>
</reference>
<evidence type="ECO:0008006" key="2">
    <source>
        <dbReference type="Google" id="ProtNLM"/>
    </source>
</evidence>
<dbReference type="PANTHER" id="PTHR36454">
    <property type="entry name" value="LMO2823 PROTEIN"/>
    <property type="match status" value="1"/>
</dbReference>
<accession>A0A653A3I2</accession>
<sequence length="451" mass="51681">MTIIAPFRGLTYSPDLFDQMSNLTAPPYDVISPEEQEGYYEKNPFNVIRLILGKKKTGDSDWDNPYTRAADLFRRWQSQGILRQADQPCMYVTALDYDPGNGEPRRTRWGVIAAVKIEEPDSGVILPHEKTFSAHKDDRLRLMRACGAQFSQIFGLYEDAENRIKGALNDVVERAPVLDFSFHDGTNHRMWEVDDPAVFRSISDTLADKRIFIADGHHRYETARNYRNLMRTRYGQQSPGRSYEYVMMYLSNMSDEGLTILPSHRLIKRVPGFDLARFLERSSAWFEIEPVSLPKTPSDAEYLELRDSLARAGRVTSAFALVLHGEERVFLLTLKPGARKEMGDDLHDSLKKLDVLVLSRLAFQKGMGFSREDLDNPELFFYQSGFRKAANDVRQGRYQLGFLLNPTRMEHVKEVAGNTLVMPRKSTFFFPKVLTGLVFNKLDPDDVITIP</sequence>
<name>A0A653A3I2_UNCDX</name>
<gene>
    <name evidence="1" type="ORF">TRIP_B200714</name>
</gene>
<protein>
    <recommendedName>
        <fullName evidence="2">DUF1015 domain-containing protein</fullName>
    </recommendedName>
</protein>
<dbReference type="Pfam" id="PF06245">
    <property type="entry name" value="DUF1015"/>
    <property type="match status" value="1"/>
</dbReference>